<dbReference type="EMBL" id="BBRZ01000050">
    <property type="protein sequence ID" value="GAM57312.1"/>
    <property type="molecule type" value="Genomic_DNA"/>
</dbReference>
<keyword evidence="2" id="KW-1185">Reference proteome</keyword>
<reference evidence="1 2" key="1">
    <citation type="submission" date="2015-01" db="EMBL/GenBank/DDBJ databases">
        <title>Vibrio sp. C1 JCM 19231 whole genome shotgun sequence.</title>
        <authorList>
            <person name="Sawabe T."/>
            <person name="Meirelles P."/>
            <person name="Feng G."/>
            <person name="Sayaka M."/>
            <person name="Hattori M."/>
            <person name="Ohkuma M."/>
        </authorList>
    </citation>
    <scope>NUCLEOTIDE SEQUENCE [LARGE SCALE GENOMIC DNA]</scope>
    <source>
        <strain evidence="2">JCM 19231</strain>
    </source>
</reference>
<dbReference type="PANTHER" id="PTHR30528:SF0">
    <property type="entry name" value="CYTOPLASMIC PROTEIN"/>
    <property type="match status" value="1"/>
</dbReference>
<dbReference type="PANTHER" id="PTHR30528">
    <property type="entry name" value="CYTOPLASMIC PROTEIN"/>
    <property type="match status" value="1"/>
</dbReference>
<proteinExistence type="predicted"/>
<gene>
    <name evidence="1" type="ORF">JCM19231_1341</name>
</gene>
<evidence type="ECO:0000313" key="2">
    <source>
        <dbReference type="Proteomes" id="UP000031671"/>
    </source>
</evidence>
<sequence>MAKDFESKRNPNEVWGSKPTKQALECLYMQGDLMISERNNFHKVYDLTECVLPQGIDISTPSAEEHARFLVANYLEANGIGTLSQISYLLKGVKSNVKLALEELAEDKLITPIEIAGNSYFSLPHSLDLLNQRLNRRQAKILSPFDNLLIQRKRAQQLFDFDYLLECYVPQAKRKYGYFCLPILWDGDLVAMADCKANKKRSVLEVLNLFIEPKLKQKDAFIEHFNKN</sequence>
<accession>A0A0B8NYB6</accession>
<evidence type="ECO:0000313" key="1">
    <source>
        <dbReference type="EMBL" id="GAM57312.1"/>
    </source>
</evidence>
<reference evidence="1 2" key="2">
    <citation type="submission" date="2015-01" db="EMBL/GenBank/DDBJ databases">
        <authorList>
            <consortium name="NBRP consortium"/>
            <person name="Sawabe T."/>
            <person name="Meirelles P."/>
            <person name="Feng G."/>
            <person name="Sayaka M."/>
            <person name="Hattori M."/>
            <person name="Ohkuma M."/>
        </authorList>
    </citation>
    <scope>NUCLEOTIDE SEQUENCE [LARGE SCALE GENOMIC DNA]</scope>
    <source>
        <strain evidence="2">JCM 19231</strain>
    </source>
</reference>
<name>A0A0B8NYB6_9VIBR</name>
<protein>
    <submittedName>
        <fullName evidence="1">Putative cytoplasmic protein</fullName>
    </submittedName>
</protein>
<comment type="caution">
    <text evidence="1">The sequence shown here is derived from an EMBL/GenBank/DDBJ whole genome shotgun (WGS) entry which is preliminary data.</text>
</comment>
<dbReference type="InterPro" id="IPR009351">
    <property type="entry name" value="AlkZ-like"/>
</dbReference>
<dbReference type="Proteomes" id="UP000031671">
    <property type="component" value="Unassembled WGS sequence"/>
</dbReference>
<dbReference type="AlphaFoldDB" id="A0A0B8NYB6"/>
<dbReference type="Pfam" id="PF06224">
    <property type="entry name" value="AlkZ-like"/>
    <property type="match status" value="1"/>
</dbReference>
<organism evidence="1 2">
    <name type="scientific">Vibrio ishigakensis</name>
    <dbReference type="NCBI Taxonomy" id="1481914"/>
    <lineage>
        <taxon>Bacteria</taxon>
        <taxon>Pseudomonadati</taxon>
        <taxon>Pseudomonadota</taxon>
        <taxon>Gammaproteobacteria</taxon>
        <taxon>Vibrionales</taxon>
        <taxon>Vibrionaceae</taxon>
        <taxon>Vibrio</taxon>
    </lineage>
</organism>